<dbReference type="OrthoDB" id="1935784at2"/>
<name>A0A1L5FB70_CLOKL</name>
<proteinExistence type="predicted"/>
<dbReference type="Pfam" id="PF09388">
    <property type="entry name" value="SpoOE-like"/>
    <property type="match status" value="1"/>
</dbReference>
<dbReference type="AlphaFoldDB" id="A0A1L5FB70"/>
<evidence type="ECO:0000313" key="2">
    <source>
        <dbReference type="Proteomes" id="UP000184604"/>
    </source>
</evidence>
<dbReference type="GO" id="GO:0046983">
    <property type="term" value="F:protein dimerization activity"/>
    <property type="evidence" value="ECO:0007669"/>
    <property type="project" value="InterPro"/>
</dbReference>
<dbReference type="SUPFAM" id="SSF140500">
    <property type="entry name" value="BAS1536-like"/>
    <property type="match status" value="1"/>
</dbReference>
<evidence type="ECO:0000313" key="1">
    <source>
        <dbReference type="EMBL" id="APM40254.1"/>
    </source>
</evidence>
<protein>
    <submittedName>
        <fullName evidence="1">Sporulation protein Spo0E</fullName>
    </submittedName>
</protein>
<dbReference type="InterPro" id="IPR037208">
    <property type="entry name" value="Spo0E-like_sf"/>
</dbReference>
<dbReference type="GO" id="GO:0043937">
    <property type="term" value="P:regulation of sporulation"/>
    <property type="evidence" value="ECO:0007669"/>
    <property type="project" value="InterPro"/>
</dbReference>
<gene>
    <name evidence="1" type="ORF">BS101_16685</name>
</gene>
<dbReference type="RefSeq" id="WP_073539853.1">
    <property type="nucleotide sequence ID" value="NZ_CP018335.1"/>
</dbReference>
<dbReference type="InterPro" id="IPR036638">
    <property type="entry name" value="HLH_DNA-bd_sf"/>
</dbReference>
<dbReference type="EMBL" id="CP018335">
    <property type="protein sequence ID" value="APM40254.1"/>
    <property type="molecule type" value="Genomic_DNA"/>
</dbReference>
<accession>A0A1L5FB70</accession>
<sequence length="52" mass="6085">MKEVLEKIRDKLNNMLDSGEFTNDEILAVSQELDKLILAYYRLDSSYSENKT</sequence>
<dbReference type="Gene3D" id="4.10.280.10">
    <property type="entry name" value="Helix-loop-helix DNA-binding domain"/>
    <property type="match status" value="1"/>
</dbReference>
<reference evidence="1 2" key="1">
    <citation type="submission" date="2016-12" db="EMBL/GenBank/DDBJ databases">
        <title>Complete genome sequence of Clostridium kluyveri JZZ isolated from the pit mud of a Chinese flavor liquor-making factory.</title>
        <authorList>
            <person name="Wang Y."/>
        </authorList>
    </citation>
    <scope>NUCLEOTIDE SEQUENCE [LARGE SCALE GENOMIC DNA]</scope>
    <source>
        <strain evidence="1 2">JZZ</strain>
    </source>
</reference>
<dbReference type="Proteomes" id="UP000184604">
    <property type="component" value="Chromosome"/>
</dbReference>
<dbReference type="InterPro" id="IPR018540">
    <property type="entry name" value="Spo0E-like"/>
</dbReference>
<organism evidence="1 2">
    <name type="scientific">Clostridium kluyveri</name>
    <dbReference type="NCBI Taxonomy" id="1534"/>
    <lineage>
        <taxon>Bacteria</taxon>
        <taxon>Bacillati</taxon>
        <taxon>Bacillota</taxon>
        <taxon>Clostridia</taxon>
        <taxon>Eubacteriales</taxon>
        <taxon>Clostridiaceae</taxon>
        <taxon>Clostridium</taxon>
    </lineage>
</organism>